<dbReference type="PANTHER" id="PTHR19290:SF167">
    <property type="entry name" value="PROTEIN DIMMED"/>
    <property type="match status" value="1"/>
</dbReference>
<dbReference type="InterPro" id="IPR011598">
    <property type="entry name" value="bHLH_dom"/>
</dbReference>
<dbReference type="SUPFAM" id="SSF47459">
    <property type="entry name" value="HLH, helix-loop-helix DNA-binding domain"/>
    <property type="match status" value="1"/>
</dbReference>
<dbReference type="GO" id="GO:0070888">
    <property type="term" value="F:E-box binding"/>
    <property type="evidence" value="ECO:0007669"/>
    <property type="project" value="TreeGrafter"/>
</dbReference>
<feature type="region of interest" description="Disordered" evidence="1">
    <location>
        <begin position="214"/>
        <end position="277"/>
    </location>
</feature>
<feature type="compositionally biased region" description="Acidic residues" evidence="1">
    <location>
        <begin position="229"/>
        <end position="250"/>
    </location>
</feature>
<dbReference type="GO" id="GO:0000981">
    <property type="term" value="F:DNA-binding transcription factor activity, RNA polymerase II-specific"/>
    <property type="evidence" value="ECO:0007669"/>
    <property type="project" value="TreeGrafter"/>
</dbReference>
<evidence type="ECO:0000313" key="3">
    <source>
        <dbReference type="EnsemblMetazoa" id="G946.1:cds"/>
    </source>
</evidence>
<dbReference type="InterPro" id="IPR036638">
    <property type="entry name" value="HLH_DNA-bd_sf"/>
</dbReference>
<accession>A0A8W8P267</accession>
<feature type="compositionally biased region" description="Basic residues" evidence="1">
    <location>
        <begin position="131"/>
        <end position="144"/>
    </location>
</feature>
<dbReference type="EnsemblMetazoa" id="G946.1">
    <property type="protein sequence ID" value="G946.1:cds"/>
    <property type="gene ID" value="G946"/>
</dbReference>
<evidence type="ECO:0000313" key="4">
    <source>
        <dbReference type="Proteomes" id="UP000005408"/>
    </source>
</evidence>
<dbReference type="GO" id="GO:0005634">
    <property type="term" value="C:nucleus"/>
    <property type="evidence" value="ECO:0007669"/>
    <property type="project" value="TreeGrafter"/>
</dbReference>
<keyword evidence="4" id="KW-1185">Reference proteome</keyword>
<name>A0A8W8P267_MAGGI</name>
<dbReference type="AlphaFoldDB" id="A0A8W8P267"/>
<protein>
    <recommendedName>
        <fullName evidence="2">BHLH domain-containing protein</fullName>
    </recommendedName>
</protein>
<dbReference type="GO" id="GO:0061564">
    <property type="term" value="P:axon development"/>
    <property type="evidence" value="ECO:0007669"/>
    <property type="project" value="TreeGrafter"/>
</dbReference>
<reference evidence="3" key="1">
    <citation type="submission" date="2022-08" db="UniProtKB">
        <authorList>
            <consortium name="EnsemblMetazoa"/>
        </authorList>
    </citation>
    <scope>IDENTIFICATION</scope>
    <source>
        <strain evidence="3">05x7-T-G4-1.051#20</strain>
    </source>
</reference>
<dbReference type="CDD" id="cd19712">
    <property type="entry name" value="bHLH_TS_dimmed_like"/>
    <property type="match status" value="1"/>
</dbReference>
<sequence length="277" mass="31698">MLMEQVLSGWKIQQIFLLVALRYSPWLYRISLSTLPVPQASSVDTHSDRFLTQTFQAMRSGKHSAMTSTLEFDNADDMEQTTADGFWDLPGLRATDYQIRKRARREGPASPSDSGTSSTTDMTDDGEQRKMKSPKKSAKRRKGFNARERNLRRLESNERERQRMHSLNDAFGALREVIPHIKLDRKLSKIETLTLAKNYIKALTNVICEMRGEKTPYSFDSSSSKKDLGEDEDEEEEEEEEEEGEGEESESMLSVDTVESVDIENTTNSPYDDRSFL</sequence>
<dbReference type="SMART" id="SM00353">
    <property type="entry name" value="HLH"/>
    <property type="match status" value="1"/>
</dbReference>
<feature type="domain" description="BHLH" evidence="2">
    <location>
        <begin position="151"/>
        <end position="203"/>
    </location>
</feature>
<dbReference type="PANTHER" id="PTHR19290">
    <property type="entry name" value="BASIC HELIX-LOOP-HELIX PROTEIN NEUROGENIN-RELATED"/>
    <property type="match status" value="1"/>
</dbReference>
<feature type="compositionally biased region" description="Low complexity" evidence="1">
    <location>
        <begin position="112"/>
        <end position="121"/>
    </location>
</feature>
<proteinExistence type="predicted"/>
<dbReference type="Proteomes" id="UP000005408">
    <property type="component" value="Unassembled WGS sequence"/>
</dbReference>
<evidence type="ECO:0000259" key="2">
    <source>
        <dbReference type="PROSITE" id="PS50888"/>
    </source>
</evidence>
<dbReference type="Gene3D" id="4.10.280.10">
    <property type="entry name" value="Helix-loop-helix DNA-binding domain"/>
    <property type="match status" value="1"/>
</dbReference>
<dbReference type="PROSITE" id="PS50888">
    <property type="entry name" value="BHLH"/>
    <property type="match status" value="1"/>
</dbReference>
<dbReference type="GO" id="GO:0046983">
    <property type="term" value="F:protein dimerization activity"/>
    <property type="evidence" value="ECO:0007669"/>
    <property type="project" value="InterPro"/>
</dbReference>
<dbReference type="GO" id="GO:0045944">
    <property type="term" value="P:positive regulation of transcription by RNA polymerase II"/>
    <property type="evidence" value="ECO:0007669"/>
    <property type="project" value="TreeGrafter"/>
</dbReference>
<evidence type="ECO:0000256" key="1">
    <source>
        <dbReference type="SAM" id="MobiDB-lite"/>
    </source>
</evidence>
<feature type="region of interest" description="Disordered" evidence="1">
    <location>
        <begin position="101"/>
        <end position="161"/>
    </location>
</feature>
<dbReference type="Pfam" id="PF00010">
    <property type="entry name" value="HLH"/>
    <property type="match status" value="1"/>
</dbReference>
<feature type="compositionally biased region" description="Basic and acidic residues" evidence="1">
    <location>
        <begin position="145"/>
        <end position="161"/>
    </location>
</feature>
<organism evidence="3 4">
    <name type="scientific">Magallana gigas</name>
    <name type="common">Pacific oyster</name>
    <name type="synonym">Crassostrea gigas</name>
    <dbReference type="NCBI Taxonomy" id="29159"/>
    <lineage>
        <taxon>Eukaryota</taxon>
        <taxon>Metazoa</taxon>
        <taxon>Spiralia</taxon>
        <taxon>Lophotrochozoa</taxon>
        <taxon>Mollusca</taxon>
        <taxon>Bivalvia</taxon>
        <taxon>Autobranchia</taxon>
        <taxon>Pteriomorphia</taxon>
        <taxon>Ostreida</taxon>
        <taxon>Ostreoidea</taxon>
        <taxon>Ostreidae</taxon>
        <taxon>Magallana</taxon>
    </lineage>
</organism>
<dbReference type="GO" id="GO:0007423">
    <property type="term" value="P:sensory organ development"/>
    <property type="evidence" value="ECO:0007669"/>
    <property type="project" value="TreeGrafter"/>
</dbReference>
<dbReference type="InterPro" id="IPR050359">
    <property type="entry name" value="bHLH_transcription_factors"/>
</dbReference>